<dbReference type="Pfam" id="PF06445">
    <property type="entry name" value="GyrI-like"/>
    <property type="match status" value="1"/>
</dbReference>
<name>A0A401UKQ4_9CLOT</name>
<keyword evidence="1" id="KW-0238">DNA-binding</keyword>
<dbReference type="PROSITE" id="PS50937">
    <property type="entry name" value="HTH_MERR_2"/>
    <property type="match status" value="1"/>
</dbReference>
<organism evidence="3 4">
    <name type="scientific">Clostridium tagluense</name>
    <dbReference type="NCBI Taxonomy" id="360422"/>
    <lineage>
        <taxon>Bacteria</taxon>
        <taxon>Bacillati</taxon>
        <taxon>Bacillota</taxon>
        <taxon>Clostridia</taxon>
        <taxon>Eubacteriales</taxon>
        <taxon>Clostridiaceae</taxon>
        <taxon>Clostridium</taxon>
    </lineage>
</organism>
<dbReference type="PANTHER" id="PTHR30204:SF85">
    <property type="entry name" value="MULTIDRUG-EFFLUX TRANSPORTER 2 REGULATOR"/>
    <property type="match status" value="1"/>
</dbReference>
<dbReference type="SUPFAM" id="SSF55136">
    <property type="entry name" value="Probable bacterial effector-binding domain"/>
    <property type="match status" value="1"/>
</dbReference>
<evidence type="ECO:0000313" key="3">
    <source>
        <dbReference type="EMBL" id="GCD10131.1"/>
    </source>
</evidence>
<dbReference type="AlphaFoldDB" id="A0A401UKQ4"/>
<dbReference type="GO" id="GO:0003677">
    <property type="term" value="F:DNA binding"/>
    <property type="evidence" value="ECO:0007669"/>
    <property type="project" value="UniProtKB-KW"/>
</dbReference>
<dbReference type="PANTHER" id="PTHR30204">
    <property type="entry name" value="REDOX-CYCLING DRUG-SENSING TRANSCRIPTIONAL ACTIVATOR SOXR"/>
    <property type="match status" value="1"/>
</dbReference>
<dbReference type="SUPFAM" id="SSF46955">
    <property type="entry name" value="Putative DNA-binding domain"/>
    <property type="match status" value="1"/>
</dbReference>
<dbReference type="InterPro" id="IPR000551">
    <property type="entry name" value="MerR-type_HTH_dom"/>
</dbReference>
<keyword evidence="4" id="KW-1185">Reference proteome</keyword>
<dbReference type="CDD" id="cd04782">
    <property type="entry name" value="HTH_BltR"/>
    <property type="match status" value="1"/>
</dbReference>
<dbReference type="Gene3D" id="1.10.1660.10">
    <property type="match status" value="1"/>
</dbReference>
<evidence type="ECO:0000313" key="4">
    <source>
        <dbReference type="Proteomes" id="UP000287872"/>
    </source>
</evidence>
<evidence type="ECO:0000259" key="2">
    <source>
        <dbReference type="PROSITE" id="PS50937"/>
    </source>
</evidence>
<dbReference type="InterPro" id="IPR029442">
    <property type="entry name" value="GyrI-like"/>
</dbReference>
<gene>
    <name evidence="3" type="ORF">Ctaglu_17540</name>
</gene>
<evidence type="ECO:0000256" key="1">
    <source>
        <dbReference type="ARBA" id="ARBA00023125"/>
    </source>
</evidence>
<accession>A0A401UKQ4</accession>
<dbReference type="PROSITE" id="PS00552">
    <property type="entry name" value="HTH_MERR_1"/>
    <property type="match status" value="1"/>
</dbReference>
<dbReference type="SMART" id="SM00422">
    <property type="entry name" value="HTH_MERR"/>
    <property type="match status" value="1"/>
</dbReference>
<dbReference type="InterPro" id="IPR009061">
    <property type="entry name" value="DNA-bd_dom_put_sf"/>
</dbReference>
<sequence length="276" mass="32217">MNEKFNKYFNTGDFAKLCNVKKQTLFHYDDIGIFSPEIKDDNGYRYYSYQQFDVFNVITILKETNMSLKEIKAYLDNRSPSTLVELLKNKVLDIDIEIENLKRIRKLMETKISITENACIIDHSKISLEYFDEEHLVLSNSIENVSHKDYFKIVSEHMNYCTLNNLNAGHSIGAMISKDNILKGVAENYSFLYTKLYSNNDIPFTFTKPKGLYCIAYHEGDYNSIDKTYNKILQFLKNSNIVIGKYSYEEFLLDEVTGKGYDNYLTQILIEVEIPI</sequence>
<dbReference type="Gene3D" id="3.20.80.10">
    <property type="entry name" value="Regulatory factor, effector binding domain"/>
    <property type="match status" value="1"/>
</dbReference>
<dbReference type="InterPro" id="IPR047057">
    <property type="entry name" value="MerR_fam"/>
</dbReference>
<dbReference type="OrthoDB" id="9773308at2"/>
<dbReference type="EMBL" id="BHYK01000008">
    <property type="protein sequence ID" value="GCD10131.1"/>
    <property type="molecule type" value="Genomic_DNA"/>
</dbReference>
<comment type="caution">
    <text evidence="3">The sequence shown here is derived from an EMBL/GenBank/DDBJ whole genome shotgun (WGS) entry which is preliminary data.</text>
</comment>
<dbReference type="Proteomes" id="UP000287872">
    <property type="component" value="Unassembled WGS sequence"/>
</dbReference>
<dbReference type="RefSeq" id="WP_125000193.1">
    <property type="nucleotide sequence ID" value="NZ_BHYK01000008.1"/>
</dbReference>
<dbReference type="Pfam" id="PF13411">
    <property type="entry name" value="MerR_1"/>
    <property type="match status" value="1"/>
</dbReference>
<dbReference type="GO" id="GO:0003700">
    <property type="term" value="F:DNA-binding transcription factor activity"/>
    <property type="evidence" value="ECO:0007669"/>
    <property type="project" value="InterPro"/>
</dbReference>
<dbReference type="InterPro" id="IPR011256">
    <property type="entry name" value="Reg_factor_effector_dom_sf"/>
</dbReference>
<feature type="domain" description="HTH merR-type" evidence="2">
    <location>
        <begin position="8"/>
        <end position="77"/>
    </location>
</feature>
<protein>
    <submittedName>
        <fullName evidence="3">MerR family transcriptional regulator</fullName>
    </submittedName>
</protein>
<reference evidence="3 4" key="1">
    <citation type="submission" date="2018-11" db="EMBL/GenBank/DDBJ databases">
        <title>Genome sequencing and assembly of Clostridium tagluense strain A121.</title>
        <authorList>
            <person name="Murakami T."/>
            <person name="Segawa T."/>
            <person name="Shcherbakova V.A."/>
            <person name="Mori H."/>
            <person name="Yoshimura Y."/>
        </authorList>
    </citation>
    <scope>NUCLEOTIDE SEQUENCE [LARGE SCALE GENOMIC DNA]</scope>
    <source>
        <strain evidence="3 4">A121</strain>
    </source>
</reference>
<proteinExistence type="predicted"/>